<dbReference type="RefSeq" id="WP_183408887.1">
    <property type="nucleotide sequence ID" value="NZ_JACHWY010000001.1"/>
</dbReference>
<dbReference type="InterPro" id="IPR020449">
    <property type="entry name" value="Tscrpt_reg_AraC-type_HTH"/>
</dbReference>
<dbReference type="PANTHER" id="PTHR47894:SF1">
    <property type="entry name" value="HTH-TYPE TRANSCRIPTIONAL REGULATOR VQSM"/>
    <property type="match status" value="1"/>
</dbReference>
<proteinExistence type="predicted"/>
<evidence type="ECO:0000313" key="6">
    <source>
        <dbReference type="Proteomes" id="UP000537130"/>
    </source>
</evidence>
<feature type="domain" description="HTH araC/xylS-type" evidence="4">
    <location>
        <begin position="237"/>
        <end position="335"/>
    </location>
</feature>
<dbReference type="Proteomes" id="UP000537130">
    <property type="component" value="Unassembled WGS sequence"/>
</dbReference>
<dbReference type="InterPro" id="IPR018060">
    <property type="entry name" value="HTH_AraC"/>
</dbReference>
<dbReference type="PRINTS" id="PR00032">
    <property type="entry name" value="HTHARAC"/>
</dbReference>
<dbReference type="AlphaFoldDB" id="A0A7W4Z4J8"/>
<comment type="caution">
    <text evidence="5">The sequence shown here is derived from an EMBL/GenBank/DDBJ whole genome shotgun (WGS) entry which is preliminary data.</text>
</comment>
<evidence type="ECO:0000313" key="5">
    <source>
        <dbReference type="EMBL" id="MBB3046188.1"/>
    </source>
</evidence>
<name>A0A7W4Z4J8_9GAMM</name>
<gene>
    <name evidence="5" type="ORF">FHR99_000424</name>
</gene>
<keyword evidence="3" id="KW-0804">Transcription</keyword>
<keyword evidence="1" id="KW-0805">Transcription regulation</keyword>
<keyword evidence="6" id="KW-1185">Reference proteome</keyword>
<organism evidence="5 6">
    <name type="scientific">Litorivivens lipolytica</name>
    <dbReference type="NCBI Taxonomy" id="1524264"/>
    <lineage>
        <taxon>Bacteria</taxon>
        <taxon>Pseudomonadati</taxon>
        <taxon>Pseudomonadota</taxon>
        <taxon>Gammaproteobacteria</taxon>
        <taxon>Litorivivens</taxon>
    </lineage>
</organism>
<dbReference type="Pfam" id="PF12833">
    <property type="entry name" value="HTH_18"/>
    <property type="match status" value="1"/>
</dbReference>
<dbReference type="GO" id="GO:0005829">
    <property type="term" value="C:cytosol"/>
    <property type="evidence" value="ECO:0007669"/>
    <property type="project" value="TreeGrafter"/>
</dbReference>
<dbReference type="EMBL" id="JACHWY010000001">
    <property type="protein sequence ID" value="MBB3046188.1"/>
    <property type="molecule type" value="Genomic_DNA"/>
</dbReference>
<protein>
    <submittedName>
        <fullName evidence="5">AraC-like DNA-binding protein</fullName>
    </submittedName>
</protein>
<accession>A0A7W4Z4J8</accession>
<dbReference type="PANTHER" id="PTHR47894">
    <property type="entry name" value="HTH-TYPE TRANSCRIPTIONAL REGULATOR GADX"/>
    <property type="match status" value="1"/>
</dbReference>
<dbReference type="PROSITE" id="PS01124">
    <property type="entry name" value="HTH_ARAC_FAMILY_2"/>
    <property type="match status" value="1"/>
</dbReference>
<evidence type="ECO:0000256" key="2">
    <source>
        <dbReference type="ARBA" id="ARBA00023125"/>
    </source>
</evidence>
<dbReference type="GO" id="GO:0003700">
    <property type="term" value="F:DNA-binding transcription factor activity"/>
    <property type="evidence" value="ECO:0007669"/>
    <property type="project" value="InterPro"/>
</dbReference>
<evidence type="ECO:0000256" key="3">
    <source>
        <dbReference type="ARBA" id="ARBA00023163"/>
    </source>
</evidence>
<dbReference type="SMART" id="SM00342">
    <property type="entry name" value="HTH_ARAC"/>
    <property type="match status" value="1"/>
</dbReference>
<dbReference type="InterPro" id="IPR032687">
    <property type="entry name" value="AraC-type_N"/>
</dbReference>
<sequence length="339" mass="38154">MIIGDMQREAYISTAYVGLLFEYLKGRDLDPEALLGEPWPDTSSDPLGRFPMSEWKRLLERADSVLQVPAMGIEIGRLITPAHIGILGYALLACANLAQALSRLERYVRLVYDHGPMDTHFSGSSMELEWGETCVQPGQLVDEVAITALVQFARNITQRPLTPEYVCFLHDAPADVSVYEDYFGCPVAFNQRSTIVRFPIDQLDLPLRQADPALLSILEAQADKLLAELPQGDGFDQKVRLAISRHCRNGAPSLERVASDMKMSGRSLQRKLQARGLSFQILLDETRLTLAKDYLQEGHLQLTEVAQMLGYSEQSAFNHAFRRWTGISPRRFRQMRLAS</sequence>
<reference evidence="5 6" key="1">
    <citation type="submission" date="2020-08" db="EMBL/GenBank/DDBJ databases">
        <title>Genomic Encyclopedia of Type Strains, Phase III (KMG-III): the genomes of soil and plant-associated and newly described type strains.</title>
        <authorList>
            <person name="Whitman W."/>
        </authorList>
    </citation>
    <scope>NUCLEOTIDE SEQUENCE [LARGE SCALE GENOMIC DNA]</scope>
    <source>
        <strain evidence="5 6">CECT 8654</strain>
    </source>
</reference>
<dbReference type="SUPFAM" id="SSF46689">
    <property type="entry name" value="Homeodomain-like"/>
    <property type="match status" value="1"/>
</dbReference>
<evidence type="ECO:0000256" key="1">
    <source>
        <dbReference type="ARBA" id="ARBA00023015"/>
    </source>
</evidence>
<evidence type="ECO:0000259" key="4">
    <source>
        <dbReference type="PROSITE" id="PS01124"/>
    </source>
</evidence>
<dbReference type="GO" id="GO:0000976">
    <property type="term" value="F:transcription cis-regulatory region binding"/>
    <property type="evidence" value="ECO:0007669"/>
    <property type="project" value="TreeGrafter"/>
</dbReference>
<dbReference type="Pfam" id="PF12625">
    <property type="entry name" value="Arabinose_bd"/>
    <property type="match status" value="1"/>
</dbReference>
<dbReference type="PROSITE" id="PS00041">
    <property type="entry name" value="HTH_ARAC_FAMILY_1"/>
    <property type="match status" value="1"/>
</dbReference>
<keyword evidence="2 5" id="KW-0238">DNA-binding</keyword>
<dbReference type="InterPro" id="IPR009057">
    <property type="entry name" value="Homeodomain-like_sf"/>
</dbReference>
<dbReference type="InterPro" id="IPR018062">
    <property type="entry name" value="HTH_AraC-typ_CS"/>
</dbReference>
<dbReference type="Gene3D" id="1.10.10.60">
    <property type="entry name" value="Homeodomain-like"/>
    <property type="match status" value="1"/>
</dbReference>